<dbReference type="RefSeq" id="WP_024039790.1">
    <property type="nucleotide sequence ID" value="NZ_BTGE01000019.1"/>
</dbReference>
<reference evidence="1 2" key="1">
    <citation type="submission" date="2016-01" db="EMBL/GenBank/DDBJ databases">
        <title>Characterization of the Clostridium difficile lineages that are prevalent in Hong Kong and China.</title>
        <authorList>
            <person name="Kwok J.S.-L."/>
            <person name="Lam W.-Y."/>
            <person name="Ip M."/>
            <person name="Chan T.-F."/>
            <person name="Hawkey P.M."/>
            <person name="Tsui S.K.-W."/>
        </authorList>
    </citation>
    <scope>NUCLEOTIDE SEQUENCE [LARGE SCALE GENOMIC DNA]</scope>
    <source>
        <strain evidence="1 2">300064</strain>
    </source>
</reference>
<dbReference type="EMBL" id="LRDH01000129">
    <property type="protein sequence ID" value="PPV12976.1"/>
    <property type="molecule type" value="Genomic_DNA"/>
</dbReference>
<gene>
    <name evidence="1" type="ORF">AWN73_04250</name>
</gene>
<sequence>MKNFIKVIFYLYIILIMPFMIYMYSTNHSISSKMQNNDMLRAKISSLDQFKESIIDMAIMSKYYLITGDQYYKTEFEKNYNTASDNINDLYNSEYITISEKSNFLNNLNSYKEIAEDNSYIVNSDNIDPSLKKQIRNLTEIETGIIDNTSNALYSSIKLSDDNSGSTMTLVSSQNNILELLGGFFTMIFLLPLYFVNKNSNLFTGIIKNFISDHFKKKSKSPSVKNEPCNDAMLQCINDSIIQNLQEKINDRNMLVSTLRIIYSHSEFMEREWTEGKNILDSVEDDLSELRNDLNSLLNKSEIPYEKFNTIENKLLEVKFLLEKLPGYHDFIMKLTEPYKSNNSR</sequence>
<organism evidence="1 2">
    <name type="scientific">Clostridium butyricum</name>
    <dbReference type="NCBI Taxonomy" id="1492"/>
    <lineage>
        <taxon>Bacteria</taxon>
        <taxon>Bacillati</taxon>
        <taxon>Bacillota</taxon>
        <taxon>Clostridia</taxon>
        <taxon>Eubacteriales</taxon>
        <taxon>Clostridiaceae</taxon>
        <taxon>Clostridium</taxon>
    </lineage>
</organism>
<evidence type="ECO:0000313" key="1">
    <source>
        <dbReference type="EMBL" id="PPV12976.1"/>
    </source>
</evidence>
<name>A0A2S7F7Y7_CLOBU</name>
<evidence type="ECO:0000313" key="2">
    <source>
        <dbReference type="Proteomes" id="UP000238081"/>
    </source>
</evidence>
<dbReference type="OrthoDB" id="10021019at2"/>
<proteinExistence type="predicted"/>
<comment type="caution">
    <text evidence="1">The sequence shown here is derived from an EMBL/GenBank/DDBJ whole genome shotgun (WGS) entry which is preliminary data.</text>
</comment>
<dbReference type="AlphaFoldDB" id="A0A2S7F7Y7"/>
<dbReference type="Proteomes" id="UP000238081">
    <property type="component" value="Unassembled WGS sequence"/>
</dbReference>
<protein>
    <submittedName>
        <fullName evidence="1">Uncharacterized protein</fullName>
    </submittedName>
</protein>
<accession>A0A2S7F7Y7</accession>
<dbReference type="KEGG" id="cbut:ATN24_09320"/>